<dbReference type="RefSeq" id="WP_162360942.1">
    <property type="nucleotide sequence ID" value="NZ_CP047591.1"/>
</dbReference>
<reference evidence="2 3" key="1">
    <citation type="submission" date="2020-01" db="EMBL/GenBank/DDBJ databases">
        <title>Genomic analysis of Aminipila sp. CBA3637.</title>
        <authorList>
            <person name="Kim Y.B."/>
            <person name="Roh S.W."/>
        </authorList>
    </citation>
    <scope>NUCLEOTIDE SEQUENCE [LARGE SCALE GENOMIC DNA]</scope>
    <source>
        <strain evidence="2 3">CBA3637</strain>
    </source>
</reference>
<organism evidence="2 3">
    <name type="scientific">Aminipila terrae</name>
    <dbReference type="NCBI Taxonomy" id="2697030"/>
    <lineage>
        <taxon>Bacteria</taxon>
        <taxon>Bacillati</taxon>
        <taxon>Bacillota</taxon>
        <taxon>Clostridia</taxon>
        <taxon>Peptostreptococcales</taxon>
        <taxon>Anaerovoracaceae</taxon>
        <taxon>Aminipila</taxon>
    </lineage>
</organism>
<dbReference type="PANTHER" id="PTHR33169:SF13">
    <property type="entry name" value="PADR-FAMILY TRANSCRIPTIONAL REGULATOR"/>
    <property type="match status" value="1"/>
</dbReference>
<accession>A0A6P1MHU5</accession>
<dbReference type="InterPro" id="IPR036388">
    <property type="entry name" value="WH-like_DNA-bd_sf"/>
</dbReference>
<name>A0A6P1MHU5_9FIRM</name>
<dbReference type="Proteomes" id="UP000463883">
    <property type="component" value="Chromosome"/>
</dbReference>
<evidence type="ECO:0000313" key="2">
    <source>
        <dbReference type="EMBL" id="QHI71166.1"/>
    </source>
</evidence>
<proteinExistence type="predicted"/>
<dbReference type="AlphaFoldDB" id="A0A6P1MHU5"/>
<feature type="domain" description="Transcription regulator PadR N-terminal" evidence="1">
    <location>
        <begin position="17"/>
        <end position="86"/>
    </location>
</feature>
<evidence type="ECO:0000259" key="1">
    <source>
        <dbReference type="Pfam" id="PF03551"/>
    </source>
</evidence>
<dbReference type="InterPro" id="IPR052509">
    <property type="entry name" value="Metal_resp_DNA-bind_regulator"/>
</dbReference>
<dbReference type="SUPFAM" id="SSF46785">
    <property type="entry name" value="Winged helix' DNA-binding domain"/>
    <property type="match status" value="1"/>
</dbReference>
<sequence>MDKNSPLTEALFYILLAVRKPNYGYGIIQDVLEMTKGRLSLGPGTLYGAINSMVSKGWITLYSEDKESRKKKEYLISDTGRQVFKEEVKRLEELVSNSKQME</sequence>
<protein>
    <submittedName>
        <fullName evidence="2">PadR family transcriptional regulator</fullName>
    </submittedName>
</protein>
<dbReference type="KEGG" id="amic:Ami3637_01075"/>
<dbReference type="InterPro" id="IPR036390">
    <property type="entry name" value="WH_DNA-bd_sf"/>
</dbReference>
<gene>
    <name evidence="2" type="ORF">Ami3637_01075</name>
</gene>
<dbReference type="Gene3D" id="1.10.10.10">
    <property type="entry name" value="Winged helix-like DNA-binding domain superfamily/Winged helix DNA-binding domain"/>
    <property type="match status" value="1"/>
</dbReference>
<dbReference type="PANTHER" id="PTHR33169">
    <property type="entry name" value="PADR-FAMILY TRANSCRIPTIONAL REGULATOR"/>
    <property type="match status" value="1"/>
</dbReference>
<dbReference type="EMBL" id="CP047591">
    <property type="protein sequence ID" value="QHI71166.1"/>
    <property type="molecule type" value="Genomic_DNA"/>
</dbReference>
<dbReference type="Pfam" id="PF03551">
    <property type="entry name" value="PadR"/>
    <property type="match status" value="1"/>
</dbReference>
<evidence type="ECO:0000313" key="3">
    <source>
        <dbReference type="Proteomes" id="UP000463883"/>
    </source>
</evidence>
<keyword evidence="3" id="KW-1185">Reference proteome</keyword>
<dbReference type="InterPro" id="IPR005149">
    <property type="entry name" value="Tscrpt_reg_PadR_N"/>
</dbReference>